<evidence type="ECO:0000313" key="4">
    <source>
        <dbReference type="EMBL" id="MDS1271962.1"/>
    </source>
</evidence>
<feature type="region of interest" description="Disordered" evidence="2">
    <location>
        <begin position="1"/>
        <end position="69"/>
    </location>
</feature>
<reference evidence="5" key="1">
    <citation type="submission" date="2023-07" db="EMBL/GenBank/DDBJ databases">
        <title>Novel species in the genus Lipingzhangella isolated from Sambhar Salt Lake.</title>
        <authorList>
            <person name="Jiya N."/>
            <person name="Kajale S."/>
            <person name="Sharma A."/>
        </authorList>
    </citation>
    <scope>NUCLEOTIDE SEQUENCE [LARGE SCALE GENOMIC DNA]</scope>
    <source>
        <strain evidence="5">LS1_29</strain>
    </source>
</reference>
<organism evidence="4 5">
    <name type="scientific">Lipingzhangella rawalii</name>
    <dbReference type="NCBI Taxonomy" id="2055835"/>
    <lineage>
        <taxon>Bacteria</taxon>
        <taxon>Bacillati</taxon>
        <taxon>Actinomycetota</taxon>
        <taxon>Actinomycetes</taxon>
        <taxon>Streptosporangiales</taxon>
        <taxon>Nocardiopsidaceae</taxon>
        <taxon>Lipingzhangella</taxon>
    </lineage>
</organism>
<accession>A0ABU2H9H3</accession>
<dbReference type="InterPro" id="IPR008462">
    <property type="entry name" value="CsbD"/>
</dbReference>
<protein>
    <submittedName>
        <fullName evidence="4">CsbD family protein</fullName>
    </submittedName>
</protein>
<name>A0ABU2H9H3_9ACTN</name>
<dbReference type="Pfam" id="PF05532">
    <property type="entry name" value="CsbD"/>
    <property type="match status" value="1"/>
</dbReference>
<feature type="compositionally biased region" description="Basic and acidic residues" evidence="2">
    <location>
        <begin position="30"/>
        <end position="69"/>
    </location>
</feature>
<dbReference type="Gene3D" id="1.10.1470.10">
    <property type="entry name" value="YjbJ"/>
    <property type="match status" value="1"/>
</dbReference>
<dbReference type="InterPro" id="IPR036629">
    <property type="entry name" value="YjbJ_sf"/>
</dbReference>
<evidence type="ECO:0000256" key="2">
    <source>
        <dbReference type="SAM" id="MobiDB-lite"/>
    </source>
</evidence>
<dbReference type="SUPFAM" id="SSF69047">
    <property type="entry name" value="Hypothetical protein YjbJ"/>
    <property type="match status" value="1"/>
</dbReference>
<comment type="caution">
    <text evidence="4">The sequence shown here is derived from an EMBL/GenBank/DDBJ whole genome shotgun (WGS) entry which is preliminary data.</text>
</comment>
<proteinExistence type="inferred from homology"/>
<dbReference type="RefSeq" id="WP_310913525.1">
    <property type="nucleotide sequence ID" value="NZ_JAVLVT010000009.1"/>
</dbReference>
<evidence type="ECO:0000259" key="3">
    <source>
        <dbReference type="Pfam" id="PF05532"/>
    </source>
</evidence>
<dbReference type="EMBL" id="JAVLVT010000009">
    <property type="protein sequence ID" value="MDS1271962.1"/>
    <property type="molecule type" value="Genomic_DNA"/>
</dbReference>
<gene>
    <name evidence="4" type="ORF">RIF23_16845</name>
</gene>
<dbReference type="Proteomes" id="UP001250214">
    <property type="component" value="Unassembled WGS sequence"/>
</dbReference>
<keyword evidence="5" id="KW-1185">Reference proteome</keyword>
<sequence length="69" mass="7485">MSDAERKFEDLSGKAKEAAGKVTGDDDLEQEGKVDQAKAKAAEVAEDAKESVKEKANEAADRIKDTFNR</sequence>
<evidence type="ECO:0000256" key="1">
    <source>
        <dbReference type="ARBA" id="ARBA00009129"/>
    </source>
</evidence>
<feature type="domain" description="CsbD-like" evidence="3">
    <location>
        <begin position="4"/>
        <end position="54"/>
    </location>
</feature>
<feature type="compositionally biased region" description="Basic and acidic residues" evidence="2">
    <location>
        <begin position="1"/>
        <end position="19"/>
    </location>
</feature>
<evidence type="ECO:0000313" key="5">
    <source>
        <dbReference type="Proteomes" id="UP001250214"/>
    </source>
</evidence>
<comment type="similarity">
    <text evidence="1">Belongs to the UPF0337 (CsbD) family.</text>
</comment>